<organism evidence="2">
    <name type="scientific">marine sediment metagenome</name>
    <dbReference type="NCBI Taxonomy" id="412755"/>
    <lineage>
        <taxon>unclassified sequences</taxon>
        <taxon>metagenomes</taxon>
        <taxon>ecological metagenomes</taxon>
    </lineage>
</organism>
<dbReference type="Gene3D" id="3.40.630.30">
    <property type="match status" value="1"/>
</dbReference>
<comment type="caution">
    <text evidence="2">The sequence shown here is derived from an EMBL/GenBank/DDBJ whole genome shotgun (WGS) entry which is preliminary data.</text>
</comment>
<reference evidence="2" key="1">
    <citation type="journal article" date="2015" name="Nature">
        <title>Complex archaea that bridge the gap between prokaryotes and eukaryotes.</title>
        <authorList>
            <person name="Spang A."/>
            <person name="Saw J.H."/>
            <person name="Jorgensen S.L."/>
            <person name="Zaremba-Niedzwiedzka K."/>
            <person name="Martijn J."/>
            <person name="Lind A.E."/>
            <person name="van Eijk R."/>
            <person name="Schleper C."/>
            <person name="Guy L."/>
            <person name="Ettema T.J."/>
        </authorList>
    </citation>
    <scope>NUCLEOTIDE SEQUENCE</scope>
</reference>
<evidence type="ECO:0000313" key="2">
    <source>
        <dbReference type="EMBL" id="KKN81016.1"/>
    </source>
</evidence>
<name>A0A0F9W5R1_9ZZZZ</name>
<dbReference type="GO" id="GO:0016747">
    <property type="term" value="F:acyltransferase activity, transferring groups other than amino-acyl groups"/>
    <property type="evidence" value="ECO:0007669"/>
    <property type="project" value="InterPro"/>
</dbReference>
<accession>A0A0F9W5R1</accession>
<dbReference type="Pfam" id="PF00583">
    <property type="entry name" value="Acetyltransf_1"/>
    <property type="match status" value="1"/>
</dbReference>
<dbReference type="AlphaFoldDB" id="A0A0F9W5R1"/>
<evidence type="ECO:0000259" key="1">
    <source>
        <dbReference type="Pfam" id="PF00583"/>
    </source>
</evidence>
<dbReference type="InterPro" id="IPR000182">
    <property type="entry name" value="GNAT_dom"/>
</dbReference>
<feature type="domain" description="N-acetyltransferase" evidence="1">
    <location>
        <begin position="39"/>
        <end position="137"/>
    </location>
</feature>
<proteinExistence type="predicted"/>
<dbReference type="SUPFAM" id="SSF55729">
    <property type="entry name" value="Acyl-CoA N-acyltransferases (Nat)"/>
    <property type="match status" value="1"/>
</dbReference>
<sequence>MLKTDVLKYEVICDRGVPELCRQLIWDVFFASKGRGIDLSTHFPWIDSPEGVFCISIKNPKPLFAEEVIATTIIKVDGNKENTRLGLVGLVCVAEKWRGNRLTTSLLNSATDLARLESLGALVLWTQKPAVYTRQGFVQISQEMYGEVKKNVNRVNKASYIKHTSKRWPNVSMQKKGRGLPAFASGGRIITSNSAEVIVLESPGGETVAEWHGSISDVVDLLENALSNQWMINVDKKDSIIDELKARNFEINLQLSSMQLVKKINNDDLIVMRKFNLLDRI</sequence>
<protein>
    <recommendedName>
        <fullName evidence="1">N-acetyltransferase domain-containing protein</fullName>
    </recommendedName>
</protein>
<gene>
    <name evidence="2" type="ORF">LCGC14_0323870</name>
</gene>
<dbReference type="InterPro" id="IPR016181">
    <property type="entry name" value="Acyl_CoA_acyltransferase"/>
</dbReference>
<dbReference type="EMBL" id="LAZR01000221">
    <property type="protein sequence ID" value="KKN81016.1"/>
    <property type="molecule type" value="Genomic_DNA"/>
</dbReference>